<organism evidence="3 4">
    <name type="scientific">Limimaricola cinnabarinus</name>
    <dbReference type="NCBI Taxonomy" id="1125964"/>
    <lineage>
        <taxon>Bacteria</taxon>
        <taxon>Pseudomonadati</taxon>
        <taxon>Pseudomonadota</taxon>
        <taxon>Alphaproteobacteria</taxon>
        <taxon>Rhodobacterales</taxon>
        <taxon>Paracoccaceae</taxon>
        <taxon>Limimaricola</taxon>
    </lineage>
</organism>
<dbReference type="EMBL" id="NQWH01000066">
    <property type="protein sequence ID" value="PHP26124.1"/>
    <property type="molecule type" value="Genomic_DNA"/>
</dbReference>
<dbReference type="InterPro" id="IPR020548">
    <property type="entry name" value="Fructose_bisphosphatase_AS"/>
</dbReference>
<evidence type="ECO:0000256" key="1">
    <source>
        <dbReference type="ARBA" id="ARBA00024331"/>
    </source>
</evidence>
<protein>
    <recommendedName>
        <fullName evidence="2">Fructose-1-6-bisphosphatase class 1 C-terminal domain-containing protein</fullName>
    </recommendedName>
</protein>
<dbReference type="GO" id="GO:0030388">
    <property type="term" value="P:fructose 1,6-bisphosphate metabolic process"/>
    <property type="evidence" value="ECO:0007669"/>
    <property type="project" value="TreeGrafter"/>
</dbReference>
<dbReference type="Proteomes" id="UP000221860">
    <property type="component" value="Unassembled WGS sequence"/>
</dbReference>
<dbReference type="GO" id="GO:0006000">
    <property type="term" value="P:fructose metabolic process"/>
    <property type="evidence" value="ECO:0007669"/>
    <property type="project" value="TreeGrafter"/>
</dbReference>
<dbReference type="PANTHER" id="PTHR11556:SF35">
    <property type="entry name" value="SEDOHEPTULOSE-1,7-BISPHOSPHATASE, CHLOROPLASTIC"/>
    <property type="match status" value="1"/>
</dbReference>
<comment type="pathway">
    <text evidence="1">Carbohydrate biosynthesis.</text>
</comment>
<keyword evidence="4" id="KW-1185">Reference proteome</keyword>
<feature type="domain" description="Fructose-1-6-bisphosphatase class 1 C-terminal" evidence="2">
    <location>
        <begin position="4"/>
        <end position="99"/>
    </location>
</feature>
<dbReference type="PROSITE" id="PS00124">
    <property type="entry name" value="FBPASE"/>
    <property type="match status" value="1"/>
</dbReference>
<gene>
    <name evidence="3" type="ORF">CJ301_18060</name>
</gene>
<dbReference type="InterPro" id="IPR044015">
    <property type="entry name" value="FBPase_C_dom"/>
</dbReference>
<dbReference type="GO" id="GO:0005829">
    <property type="term" value="C:cytosol"/>
    <property type="evidence" value="ECO:0007669"/>
    <property type="project" value="TreeGrafter"/>
</dbReference>
<dbReference type="PANTHER" id="PTHR11556">
    <property type="entry name" value="FRUCTOSE-1,6-BISPHOSPHATASE-RELATED"/>
    <property type="match status" value="1"/>
</dbReference>
<dbReference type="AlphaFoldDB" id="A0A2G1MBL1"/>
<name>A0A2G1MBL1_9RHOB</name>
<accession>A0A2G1MBL1</accession>
<dbReference type="GO" id="GO:0005986">
    <property type="term" value="P:sucrose biosynthetic process"/>
    <property type="evidence" value="ECO:0007669"/>
    <property type="project" value="TreeGrafter"/>
</dbReference>
<dbReference type="InterPro" id="IPR000146">
    <property type="entry name" value="FBPase_class-1"/>
</dbReference>
<dbReference type="GO" id="GO:0006002">
    <property type="term" value="P:fructose 6-phosphate metabolic process"/>
    <property type="evidence" value="ECO:0007669"/>
    <property type="project" value="TreeGrafter"/>
</dbReference>
<dbReference type="Pfam" id="PF18913">
    <property type="entry name" value="FBPase_C"/>
    <property type="match status" value="1"/>
</dbReference>
<dbReference type="OrthoDB" id="9806756at2"/>
<dbReference type="Gene3D" id="3.40.190.80">
    <property type="match status" value="1"/>
</dbReference>
<evidence type="ECO:0000313" key="3">
    <source>
        <dbReference type="EMBL" id="PHP26124.1"/>
    </source>
</evidence>
<reference evidence="3 4" key="1">
    <citation type="submission" date="2017-08" db="EMBL/GenBank/DDBJ databases">
        <title>Draft Genome Sequence of Loktanella cinnabarina Strain XM1, Isolated from Coastal Surface Water.</title>
        <authorList>
            <person name="Ma R."/>
            <person name="Wang J."/>
            <person name="Wang Q."/>
            <person name="Ma Z."/>
            <person name="Li J."/>
            <person name="Chen L."/>
        </authorList>
    </citation>
    <scope>NUCLEOTIDE SEQUENCE [LARGE SCALE GENOMIC DNA]</scope>
    <source>
        <strain evidence="3 4">XM1</strain>
    </source>
</reference>
<evidence type="ECO:0000259" key="2">
    <source>
        <dbReference type="Pfam" id="PF18913"/>
    </source>
</evidence>
<dbReference type="GO" id="GO:0042132">
    <property type="term" value="F:fructose 1,6-bisphosphate 1-phosphatase activity"/>
    <property type="evidence" value="ECO:0007669"/>
    <property type="project" value="TreeGrafter"/>
</dbReference>
<dbReference type="SUPFAM" id="SSF56655">
    <property type="entry name" value="Carbohydrate phosphatase"/>
    <property type="match status" value="1"/>
</dbReference>
<comment type="caution">
    <text evidence="3">The sequence shown here is derived from an EMBL/GenBank/DDBJ whole genome shotgun (WGS) entry which is preliminary data.</text>
</comment>
<dbReference type="GO" id="GO:0006094">
    <property type="term" value="P:gluconeogenesis"/>
    <property type="evidence" value="ECO:0007669"/>
    <property type="project" value="TreeGrafter"/>
</dbReference>
<sequence>MRQRSFNMRWLASMVAEVHRILLLGGVFLYPIDRTLRESGGKLRLLYEANPMSLLIEQARGMASTGRARLLEIAPEGPHQWVPVILGSACEVDRIIELHRIFDGASQSRSARAPA</sequence>
<proteinExistence type="predicted"/>
<evidence type="ECO:0000313" key="4">
    <source>
        <dbReference type="Proteomes" id="UP000221860"/>
    </source>
</evidence>